<evidence type="ECO:0000256" key="2">
    <source>
        <dbReference type="ARBA" id="ARBA00023125"/>
    </source>
</evidence>
<dbReference type="InterPro" id="IPR050204">
    <property type="entry name" value="AraC_XylS_family_regulators"/>
</dbReference>
<evidence type="ECO:0000313" key="6">
    <source>
        <dbReference type="Proteomes" id="UP000031549"/>
    </source>
</evidence>
<dbReference type="EMBL" id="JTCM02000009">
    <property type="protein sequence ID" value="NEU72266.1"/>
    <property type="molecule type" value="Genomic_DNA"/>
</dbReference>
<dbReference type="PANTHER" id="PTHR46796:SF6">
    <property type="entry name" value="ARAC SUBFAMILY"/>
    <property type="match status" value="1"/>
</dbReference>
<dbReference type="InterPro" id="IPR009057">
    <property type="entry name" value="Homeodomain-like_sf"/>
</dbReference>
<dbReference type="AlphaFoldDB" id="A0A846H4B8"/>
<dbReference type="GO" id="GO:0003700">
    <property type="term" value="F:DNA-binding transcription factor activity"/>
    <property type="evidence" value="ECO:0007669"/>
    <property type="project" value="InterPro"/>
</dbReference>
<dbReference type="Gene3D" id="1.10.10.60">
    <property type="entry name" value="Homeodomain-like"/>
    <property type="match status" value="2"/>
</dbReference>
<reference evidence="5 6" key="1">
    <citation type="journal article" date="2015" name="Genome Announc.">
        <title>Draft Genome Sequence of Cyanobacterium Hassallia byssoidea Strain VB512170, Isolated from Monuments in India.</title>
        <authorList>
            <person name="Singh D."/>
            <person name="Chandrababunaidu M.M."/>
            <person name="Panda A."/>
            <person name="Sen D."/>
            <person name="Bhattacharyya S."/>
            <person name="Adhikary S.P."/>
            <person name="Tripathy S."/>
        </authorList>
    </citation>
    <scope>NUCLEOTIDE SEQUENCE [LARGE SCALE GENOMIC DNA]</scope>
    <source>
        <strain evidence="5 6">VB512170</strain>
    </source>
</reference>
<name>A0A846H4B8_9CYAN</name>
<keyword evidence="2" id="KW-0238">DNA-binding</keyword>
<protein>
    <submittedName>
        <fullName evidence="5">Helix-turn-helix transcriptional regulator</fullName>
    </submittedName>
</protein>
<evidence type="ECO:0000259" key="4">
    <source>
        <dbReference type="PROSITE" id="PS01124"/>
    </source>
</evidence>
<dbReference type="InterPro" id="IPR018060">
    <property type="entry name" value="HTH_AraC"/>
</dbReference>
<dbReference type="InterPro" id="IPR018062">
    <property type="entry name" value="HTH_AraC-typ_CS"/>
</dbReference>
<dbReference type="SMART" id="SM00342">
    <property type="entry name" value="HTH_ARAC"/>
    <property type="match status" value="1"/>
</dbReference>
<dbReference type="PANTHER" id="PTHR46796">
    <property type="entry name" value="HTH-TYPE TRANSCRIPTIONAL ACTIVATOR RHAS-RELATED"/>
    <property type="match status" value="1"/>
</dbReference>
<dbReference type="GO" id="GO:0043565">
    <property type="term" value="F:sequence-specific DNA binding"/>
    <property type="evidence" value="ECO:0007669"/>
    <property type="project" value="InterPro"/>
</dbReference>
<dbReference type="SUPFAM" id="SSF46689">
    <property type="entry name" value="Homeodomain-like"/>
    <property type="match status" value="2"/>
</dbReference>
<dbReference type="Pfam" id="PF12833">
    <property type="entry name" value="HTH_18"/>
    <property type="match status" value="1"/>
</dbReference>
<proteinExistence type="predicted"/>
<dbReference type="Proteomes" id="UP000031549">
    <property type="component" value="Unassembled WGS sequence"/>
</dbReference>
<sequence length="297" mass="33672">MPKEKPLVLTEEYEVLQLYPRPPILTSLDVNWHGVSFGYMCQPAYEVPEVSTPRWHSIAIFTHGNRIIHADRKLDGRFHRDAVVGGDIVITPVNIGQGAAWEDEGDFIILGIEPDVFARTIDEAADAKNLELLPHFATPDPLIYQIGLALKGVLENNPTNSRLYAETMINALSVHLMQHYSTRKPILQEYKDGLSKYKFHKVIDYINANLDHDLSLTELAALVQMSPHYFSHLFKQSMGISVHQYVIRCRVERAKNLLLQGNVSIAEVAYKVGFANQSHLNRHFKRLLGITPKQILS</sequence>
<dbReference type="PROSITE" id="PS01124">
    <property type="entry name" value="HTH_ARAC_FAMILY_2"/>
    <property type="match status" value="1"/>
</dbReference>
<feature type="domain" description="HTH araC/xylS-type" evidence="4">
    <location>
        <begin position="200"/>
        <end position="297"/>
    </location>
</feature>
<dbReference type="RefSeq" id="WP_039737763.1">
    <property type="nucleotide sequence ID" value="NZ_JTCM02000009.1"/>
</dbReference>
<evidence type="ECO:0000256" key="1">
    <source>
        <dbReference type="ARBA" id="ARBA00023015"/>
    </source>
</evidence>
<keyword evidence="6" id="KW-1185">Reference proteome</keyword>
<dbReference type="PROSITE" id="PS00041">
    <property type="entry name" value="HTH_ARAC_FAMILY_1"/>
    <property type="match status" value="1"/>
</dbReference>
<evidence type="ECO:0000256" key="3">
    <source>
        <dbReference type="ARBA" id="ARBA00023163"/>
    </source>
</evidence>
<organism evidence="5 6">
    <name type="scientific">Hassallia byssoidea VB512170</name>
    <dbReference type="NCBI Taxonomy" id="1304833"/>
    <lineage>
        <taxon>Bacteria</taxon>
        <taxon>Bacillati</taxon>
        <taxon>Cyanobacteriota</taxon>
        <taxon>Cyanophyceae</taxon>
        <taxon>Nostocales</taxon>
        <taxon>Tolypothrichaceae</taxon>
        <taxon>Hassallia</taxon>
    </lineage>
</organism>
<keyword evidence="1" id="KW-0805">Transcription regulation</keyword>
<keyword evidence="3" id="KW-0804">Transcription</keyword>
<comment type="caution">
    <text evidence="5">The sequence shown here is derived from an EMBL/GenBank/DDBJ whole genome shotgun (WGS) entry which is preliminary data.</text>
</comment>
<accession>A0A846H4B8</accession>
<evidence type="ECO:0000313" key="5">
    <source>
        <dbReference type="EMBL" id="NEU72266.1"/>
    </source>
</evidence>
<gene>
    <name evidence="5" type="ORF">PI95_006690</name>
</gene>